<keyword evidence="2" id="KW-1185">Reference proteome</keyword>
<protein>
    <submittedName>
        <fullName evidence="3">Uncharacterized protein LOC136081305</fullName>
    </submittedName>
</protein>
<dbReference type="GeneID" id="136081305"/>
<evidence type="ECO:0000256" key="1">
    <source>
        <dbReference type="SAM" id="MobiDB-lite"/>
    </source>
</evidence>
<evidence type="ECO:0000313" key="3">
    <source>
        <dbReference type="RefSeq" id="XP_065654684.1"/>
    </source>
</evidence>
<evidence type="ECO:0000313" key="2">
    <source>
        <dbReference type="Proteomes" id="UP001652625"/>
    </source>
</evidence>
<dbReference type="RefSeq" id="XP_065654684.1">
    <property type="nucleotide sequence ID" value="XM_065798612.1"/>
</dbReference>
<reference evidence="3" key="1">
    <citation type="submission" date="2025-08" db="UniProtKB">
        <authorList>
            <consortium name="RefSeq"/>
        </authorList>
    </citation>
    <scope>IDENTIFICATION</scope>
</reference>
<gene>
    <name evidence="3" type="primary">LOC136081305</name>
</gene>
<name>A0ABM4BZJ6_HYDVU</name>
<dbReference type="Proteomes" id="UP001652625">
    <property type="component" value="Chromosome 06"/>
</dbReference>
<organism evidence="2 3">
    <name type="scientific">Hydra vulgaris</name>
    <name type="common">Hydra</name>
    <name type="synonym">Hydra attenuata</name>
    <dbReference type="NCBI Taxonomy" id="6087"/>
    <lineage>
        <taxon>Eukaryota</taxon>
        <taxon>Metazoa</taxon>
        <taxon>Cnidaria</taxon>
        <taxon>Hydrozoa</taxon>
        <taxon>Hydroidolina</taxon>
        <taxon>Anthoathecata</taxon>
        <taxon>Aplanulata</taxon>
        <taxon>Hydridae</taxon>
        <taxon>Hydra</taxon>
    </lineage>
</organism>
<proteinExistence type="predicted"/>
<feature type="region of interest" description="Disordered" evidence="1">
    <location>
        <begin position="46"/>
        <end position="65"/>
    </location>
</feature>
<sequence length="204" mass="23021">MTKKAQHRYSTIGSAHMIMEDCEGSEDDDIEVSDPFSAYTISSLSLTASESSSEDNNTKESDGNQFTDVYLATTAEDFLMPSKKARTTGGLAYNQSQNKAQQVDLISNISPDKTTSETNPSGNSNQWKDEPNIVKQIQFTDYHDLKINMESKKPFNLFRLFVTEVINTMAAETNRSANKFRRYAAVSWVRVRVLLHMGCVKWHL</sequence>
<accession>A0ABM4BZJ6</accession>